<dbReference type="PANTHER" id="PTHR33993">
    <property type="entry name" value="GLYOXALASE-RELATED"/>
    <property type="match status" value="1"/>
</dbReference>
<dbReference type="PROSITE" id="PS51819">
    <property type="entry name" value="VOC"/>
    <property type="match status" value="1"/>
</dbReference>
<dbReference type="InterPro" id="IPR052164">
    <property type="entry name" value="Anthracycline_SecMetBiosynth"/>
</dbReference>
<dbReference type="AlphaFoldDB" id="A0A6L6QHW4"/>
<dbReference type="Pfam" id="PF18029">
    <property type="entry name" value="Glyoxalase_6"/>
    <property type="match status" value="1"/>
</dbReference>
<protein>
    <submittedName>
        <fullName evidence="2">VOC family protein</fullName>
    </submittedName>
</protein>
<dbReference type="EMBL" id="WNKX01000009">
    <property type="protein sequence ID" value="MTW11751.1"/>
    <property type="molecule type" value="Genomic_DNA"/>
</dbReference>
<keyword evidence="3" id="KW-1185">Reference proteome</keyword>
<evidence type="ECO:0000313" key="3">
    <source>
        <dbReference type="Proteomes" id="UP000472320"/>
    </source>
</evidence>
<proteinExistence type="predicted"/>
<comment type="caution">
    <text evidence="2">The sequence shown here is derived from an EMBL/GenBank/DDBJ whole genome shotgun (WGS) entry which is preliminary data.</text>
</comment>
<sequence length="128" mass="14177">MKRVTGVGGIFFKAKDAPALRAWYKQHLSVDVQSWGGAAFDWTDDEGKPVAGTTAWCINSQESDHFAPSTSSFMVNYRVADLHGLVKALREEGCNVLDKIEESEYGKFAWVVDPEGNKVELWEPPAGQ</sequence>
<dbReference type="Proteomes" id="UP000472320">
    <property type="component" value="Unassembled WGS sequence"/>
</dbReference>
<dbReference type="RefSeq" id="WP_155454700.1">
    <property type="nucleotide sequence ID" value="NZ_WNKX01000009.1"/>
</dbReference>
<dbReference type="SUPFAM" id="SSF54593">
    <property type="entry name" value="Glyoxalase/Bleomycin resistance protein/Dihydroxybiphenyl dioxygenase"/>
    <property type="match status" value="1"/>
</dbReference>
<name>A0A6L6QHW4_9BURK</name>
<evidence type="ECO:0000259" key="1">
    <source>
        <dbReference type="PROSITE" id="PS51819"/>
    </source>
</evidence>
<dbReference type="InterPro" id="IPR029068">
    <property type="entry name" value="Glyas_Bleomycin-R_OHBP_Dase"/>
</dbReference>
<evidence type="ECO:0000313" key="2">
    <source>
        <dbReference type="EMBL" id="MTW11751.1"/>
    </source>
</evidence>
<reference evidence="2 3" key="1">
    <citation type="submission" date="2019-11" db="EMBL/GenBank/DDBJ databases">
        <title>Type strains purchased from KCTC, JCM and DSMZ.</title>
        <authorList>
            <person name="Lu H."/>
        </authorList>
    </citation>
    <scope>NUCLEOTIDE SEQUENCE [LARGE SCALE GENOMIC DNA]</scope>
    <source>
        <strain evidence="2 3">JCM 31587</strain>
    </source>
</reference>
<accession>A0A6L6QHW4</accession>
<dbReference type="InterPro" id="IPR037523">
    <property type="entry name" value="VOC_core"/>
</dbReference>
<gene>
    <name evidence="2" type="ORF">GM658_14185</name>
</gene>
<dbReference type="Gene3D" id="3.10.180.10">
    <property type="entry name" value="2,3-Dihydroxybiphenyl 1,2-Dioxygenase, domain 1"/>
    <property type="match status" value="1"/>
</dbReference>
<feature type="domain" description="VOC" evidence="1">
    <location>
        <begin position="6"/>
        <end position="124"/>
    </location>
</feature>
<dbReference type="InterPro" id="IPR041581">
    <property type="entry name" value="Glyoxalase_6"/>
</dbReference>
<dbReference type="PANTHER" id="PTHR33993:SF5">
    <property type="entry name" value="GLYOXALASE"/>
    <property type="match status" value="1"/>
</dbReference>
<dbReference type="OrthoDB" id="9799428at2"/>
<organism evidence="2 3">
    <name type="scientific">Massilia eburnea</name>
    <dbReference type="NCBI Taxonomy" id="1776165"/>
    <lineage>
        <taxon>Bacteria</taxon>
        <taxon>Pseudomonadati</taxon>
        <taxon>Pseudomonadota</taxon>
        <taxon>Betaproteobacteria</taxon>
        <taxon>Burkholderiales</taxon>
        <taxon>Oxalobacteraceae</taxon>
        <taxon>Telluria group</taxon>
        <taxon>Massilia</taxon>
    </lineage>
</organism>